<evidence type="ECO:0000256" key="11">
    <source>
        <dbReference type="ARBA" id="ARBA00047836"/>
    </source>
</evidence>
<dbReference type="InterPro" id="IPR005263">
    <property type="entry name" value="DapA"/>
</dbReference>
<evidence type="ECO:0000256" key="9">
    <source>
        <dbReference type="ARBA" id="ARBA00023239"/>
    </source>
</evidence>
<reference evidence="16 17" key="1">
    <citation type="submission" date="2017-06" db="EMBL/GenBank/DDBJ databases">
        <authorList>
            <person name="Kim H.J."/>
            <person name="Triplett B.A."/>
        </authorList>
    </citation>
    <scope>NUCLEOTIDE SEQUENCE [LARGE SCALE GENOMIC DNA]</scope>
    <source>
        <strain evidence="16 17">CGMCC 4.2132</strain>
    </source>
</reference>
<dbReference type="Pfam" id="PF00701">
    <property type="entry name" value="DHDPS"/>
    <property type="match status" value="1"/>
</dbReference>
<keyword evidence="17" id="KW-1185">Reference proteome</keyword>
<dbReference type="PIRSF" id="PIRSF001365">
    <property type="entry name" value="DHDPS"/>
    <property type="match status" value="1"/>
</dbReference>
<evidence type="ECO:0000256" key="8">
    <source>
        <dbReference type="ARBA" id="ARBA00023154"/>
    </source>
</evidence>
<evidence type="ECO:0000313" key="17">
    <source>
        <dbReference type="Proteomes" id="UP000198282"/>
    </source>
</evidence>
<comment type="subunit">
    <text evidence="12">Homotetramer; dimer of dimers.</text>
</comment>
<dbReference type="PANTHER" id="PTHR12128">
    <property type="entry name" value="DIHYDRODIPICOLINATE SYNTHASE"/>
    <property type="match status" value="1"/>
</dbReference>
<dbReference type="EMBL" id="FZOD01000012">
    <property type="protein sequence ID" value="SNS61800.1"/>
    <property type="molecule type" value="Genomic_DNA"/>
</dbReference>
<comment type="function">
    <text evidence="1 12">Catalyzes the condensation of (S)-aspartate-beta-semialdehyde [(S)-ASA] and pyruvate to 4-hydroxy-tetrahydrodipicolinate (HTPA).</text>
</comment>
<evidence type="ECO:0000256" key="6">
    <source>
        <dbReference type="ARBA" id="ARBA00022605"/>
    </source>
</evidence>
<dbReference type="SUPFAM" id="SSF51569">
    <property type="entry name" value="Aldolase"/>
    <property type="match status" value="1"/>
</dbReference>
<dbReference type="InterPro" id="IPR002220">
    <property type="entry name" value="DapA-like"/>
</dbReference>
<dbReference type="GO" id="GO:0019877">
    <property type="term" value="P:diaminopimelate biosynthetic process"/>
    <property type="evidence" value="ECO:0007669"/>
    <property type="project" value="UniProtKB-UniRule"/>
</dbReference>
<evidence type="ECO:0000313" key="16">
    <source>
        <dbReference type="EMBL" id="SNS61800.1"/>
    </source>
</evidence>
<feature type="binding site" evidence="12 15">
    <location>
        <position position="56"/>
    </location>
    <ligand>
        <name>pyruvate</name>
        <dbReference type="ChEBI" id="CHEBI:15361"/>
    </ligand>
</feature>
<feature type="site" description="Part of a proton relay during catalysis" evidence="12">
    <location>
        <position position="55"/>
    </location>
</feature>
<dbReference type="HAMAP" id="MF_00418">
    <property type="entry name" value="DapA"/>
    <property type="match status" value="1"/>
</dbReference>
<comment type="similarity">
    <text evidence="3 12 13">Belongs to the DapA family.</text>
</comment>
<dbReference type="GO" id="GO:0009089">
    <property type="term" value="P:lysine biosynthetic process via diaminopimelate"/>
    <property type="evidence" value="ECO:0007669"/>
    <property type="project" value="UniProtKB-UniRule"/>
</dbReference>
<keyword evidence="9 12" id="KW-0456">Lyase</keyword>
<feature type="active site" description="Schiff-base intermediate with substrate" evidence="12 14">
    <location>
        <position position="172"/>
    </location>
</feature>
<evidence type="ECO:0000256" key="2">
    <source>
        <dbReference type="ARBA" id="ARBA00005120"/>
    </source>
</evidence>
<dbReference type="Gene3D" id="3.20.20.70">
    <property type="entry name" value="Aldolase class I"/>
    <property type="match status" value="1"/>
</dbReference>
<evidence type="ECO:0000256" key="7">
    <source>
        <dbReference type="ARBA" id="ARBA00022915"/>
    </source>
</evidence>
<keyword evidence="10 12" id="KW-0704">Schiff base</keyword>
<dbReference type="GO" id="GO:0005829">
    <property type="term" value="C:cytosol"/>
    <property type="evidence" value="ECO:0007669"/>
    <property type="project" value="TreeGrafter"/>
</dbReference>
<protein>
    <recommendedName>
        <fullName evidence="4 12">4-hydroxy-tetrahydrodipicolinate synthase</fullName>
        <shortName evidence="12">HTPA synthase</shortName>
        <ecNumber evidence="4 12">4.3.3.7</ecNumber>
    </recommendedName>
</protein>
<proteinExistence type="inferred from homology"/>
<gene>
    <name evidence="12" type="primary">dapA</name>
    <name evidence="16" type="ORF">SAMN05216276_1012143</name>
</gene>
<evidence type="ECO:0000256" key="3">
    <source>
        <dbReference type="ARBA" id="ARBA00007592"/>
    </source>
</evidence>
<organism evidence="16 17">
    <name type="scientific">Streptosporangium subroseum</name>
    <dbReference type="NCBI Taxonomy" id="106412"/>
    <lineage>
        <taxon>Bacteria</taxon>
        <taxon>Bacillati</taxon>
        <taxon>Actinomycetota</taxon>
        <taxon>Actinomycetes</taxon>
        <taxon>Streptosporangiales</taxon>
        <taxon>Streptosporangiaceae</taxon>
        <taxon>Streptosporangium</taxon>
    </lineage>
</organism>
<dbReference type="RefSeq" id="WP_089207915.1">
    <property type="nucleotide sequence ID" value="NZ_FZOD01000012.1"/>
</dbReference>
<dbReference type="NCBIfam" id="TIGR00674">
    <property type="entry name" value="dapA"/>
    <property type="match status" value="1"/>
</dbReference>
<dbReference type="EC" id="4.3.3.7" evidence="4 12"/>
<evidence type="ECO:0000256" key="10">
    <source>
        <dbReference type="ARBA" id="ARBA00023270"/>
    </source>
</evidence>
<evidence type="ECO:0000256" key="5">
    <source>
        <dbReference type="ARBA" id="ARBA00022490"/>
    </source>
</evidence>
<keyword evidence="7 12" id="KW-0220">Diaminopimelate biosynthesis</keyword>
<keyword evidence="6 12" id="KW-0028">Amino-acid biosynthesis</keyword>
<sequence>MAAPIRTSDAPFGRMLTAMVTPFTSDGSVDYEGVQRLATYLVDKQRNDGLIVSGTTGESPTTSDDEKERILRAVVEAVGDRAVVVAGAGSNDTHHSVELAKSAERAGAHGLLVVTPYYSKPPQEGLFRHFTAVADATDLPVMLYDIPGRSGVPILTETLVRLARHERIIAVKDAKADLFAGSQVMVATGLVFYSGDDTLNLPWLSVGAAGCVSVIGHVVGAEIAAMVELYRSGDVSGALALHRRLLPVISGIMAQAGGAIMAKAALALVGQPVGPPRLPLVEATEEQVGRLREDLIAGGVKLSDEFGA</sequence>
<dbReference type="AlphaFoldDB" id="A0A239FYE2"/>
<evidence type="ECO:0000256" key="13">
    <source>
        <dbReference type="PIRNR" id="PIRNR001365"/>
    </source>
</evidence>
<comment type="caution">
    <text evidence="12">Was originally thought to be a dihydrodipicolinate synthase (DHDPS), catalyzing the condensation of (S)-aspartate-beta-semialdehyde [(S)-ASA] and pyruvate to dihydrodipicolinate (DHDP). However, it was shown in E.coli that the product of the enzymatic reaction is not dihydrodipicolinate but in fact (4S)-4-hydroxy-2,3,4,5-tetrahydro-(2S)-dipicolinic acid (HTPA), and that the consecutive dehydration reaction leading to DHDP is not spontaneous but catalyzed by DapB.</text>
</comment>
<dbReference type="PANTHER" id="PTHR12128:SF66">
    <property type="entry name" value="4-HYDROXY-2-OXOGLUTARATE ALDOLASE, MITOCHONDRIAL"/>
    <property type="match status" value="1"/>
</dbReference>
<feature type="site" description="Part of a proton relay during catalysis" evidence="12">
    <location>
        <position position="118"/>
    </location>
</feature>
<dbReference type="PROSITE" id="PS00666">
    <property type="entry name" value="DHDPS_2"/>
    <property type="match status" value="1"/>
</dbReference>
<dbReference type="UniPathway" id="UPA00034">
    <property type="reaction ID" value="UER00017"/>
</dbReference>
<dbReference type="Proteomes" id="UP000198282">
    <property type="component" value="Unassembled WGS sequence"/>
</dbReference>
<keyword evidence="5 12" id="KW-0963">Cytoplasm</keyword>
<comment type="catalytic activity">
    <reaction evidence="11 12">
        <text>L-aspartate 4-semialdehyde + pyruvate = (2S,4S)-4-hydroxy-2,3,4,5-tetrahydrodipicolinate + H2O + H(+)</text>
        <dbReference type="Rhea" id="RHEA:34171"/>
        <dbReference type="ChEBI" id="CHEBI:15361"/>
        <dbReference type="ChEBI" id="CHEBI:15377"/>
        <dbReference type="ChEBI" id="CHEBI:15378"/>
        <dbReference type="ChEBI" id="CHEBI:67139"/>
        <dbReference type="ChEBI" id="CHEBI:537519"/>
        <dbReference type="EC" id="4.3.3.7"/>
    </reaction>
</comment>
<evidence type="ECO:0000256" key="14">
    <source>
        <dbReference type="PIRSR" id="PIRSR001365-1"/>
    </source>
</evidence>
<evidence type="ECO:0000256" key="12">
    <source>
        <dbReference type="HAMAP-Rule" id="MF_00418"/>
    </source>
</evidence>
<dbReference type="CDD" id="cd00950">
    <property type="entry name" value="DHDPS"/>
    <property type="match status" value="1"/>
</dbReference>
<dbReference type="InterPro" id="IPR020625">
    <property type="entry name" value="Schiff_base-form_aldolases_AS"/>
</dbReference>
<feature type="active site" description="Proton donor/acceptor" evidence="12 14">
    <location>
        <position position="144"/>
    </location>
</feature>
<dbReference type="SMART" id="SM01130">
    <property type="entry name" value="DHDPS"/>
    <property type="match status" value="1"/>
</dbReference>
<evidence type="ECO:0000256" key="4">
    <source>
        <dbReference type="ARBA" id="ARBA00012086"/>
    </source>
</evidence>
<accession>A0A239FYE2</accession>
<feature type="binding site" evidence="12 15">
    <location>
        <position position="212"/>
    </location>
    <ligand>
        <name>pyruvate</name>
        <dbReference type="ChEBI" id="CHEBI:15361"/>
    </ligand>
</feature>
<dbReference type="InterPro" id="IPR013785">
    <property type="entry name" value="Aldolase_TIM"/>
</dbReference>
<name>A0A239FYE2_9ACTN</name>
<dbReference type="PRINTS" id="PR00146">
    <property type="entry name" value="DHPICSNTHASE"/>
</dbReference>
<comment type="subcellular location">
    <subcellularLocation>
        <location evidence="12">Cytoplasm</location>
    </subcellularLocation>
</comment>
<dbReference type="GO" id="GO:0008840">
    <property type="term" value="F:4-hydroxy-tetrahydrodipicolinate synthase activity"/>
    <property type="evidence" value="ECO:0007669"/>
    <property type="project" value="UniProtKB-UniRule"/>
</dbReference>
<comment type="pathway">
    <text evidence="2 12">Amino-acid biosynthesis; L-lysine biosynthesis via DAP pathway; (S)-tetrahydrodipicolinate from L-aspartate: step 3/4.</text>
</comment>
<dbReference type="InterPro" id="IPR020624">
    <property type="entry name" value="Schiff_base-form_aldolases_CS"/>
</dbReference>
<dbReference type="PROSITE" id="PS00665">
    <property type="entry name" value="DHDPS_1"/>
    <property type="match status" value="1"/>
</dbReference>
<evidence type="ECO:0000256" key="15">
    <source>
        <dbReference type="PIRSR" id="PIRSR001365-2"/>
    </source>
</evidence>
<dbReference type="OrthoDB" id="9782828at2"/>
<keyword evidence="8 12" id="KW-0457">Lysine biosynthesis</keyword>
<evidence type="ECO:0000256" key="1">
    <source>
        <dbReference type="ARBA" id="ARBA00003294"/>
    </source>
</evidence>